<accession>A0ABU2D4W6</accession>
<keyword evidence="1" id="KW-0472">Membrane</keyword>
<sequence>MSNEQLIAILKDAPPDLSQEILRINEIARIQGIKASLWGLVIFAVFGIIASIFLPPEILVPPQTEK</sequence>
<name>A0ABU2D4W6_9EURY</name>
<comment type="caution">
    <text evidence="2">The sequence shown here is derived from an EMBL/GenBank/DDBJ whole genome shotgun (WGS) entry which is preliminary data.</text>
</comment>
<evidence type="ECO:0008006" key="4">
    <source>
        <dbReference type="Google" id="ProtNLM"/>
    </source>
</evidence>
<evidence type="ECO:0000313" key="2">
    <source>
        <dbReference type="EMBL" id="MDR7667025.1"/>
    </source>
</evidence>
<dbReference type="Proteomes" id="UP001246244">
    <property type="component" value="Unassembled WGS sequence"/>
</dbReference>
<feature type="transmembrane region" description="Helical" evidence="1">
    <location>
        <begin position="35"/>
        <end position="54"/>
    </location>
</feature>
<evidence type="ECO:0000313" key="3">
    <source>
        <dbReference type="Proteomes" id="UP001246244"/>
    </source>
</evidence>
<protein>
    <recommendedName>
        <fullName evidence="4">Tetrahydromethanopterin S-methyltransferase</fullName>
    </recommendedName>
</protein>
<keyword evidence="1" id="KW-0812">Transmembrane</keyword>
<reference evidence="3" key="1">
    <citation type="submission" date="2023-07" db="EMBL/GenBank/DDBJ databases">
        <title>Whole-genome sequencing of a new Methanosarcina sp. Z-7115.</title>
        <authorList>
            <person name="Zhilina T.N."/>
            <person name="Merkel A.Y."/>
        </authorList>
    </citation>
    <scope>NUCLEOTIDE SEQUENCE [LARGE SCALE GENOMIC DNA]</scope>
    <source>
        <strain evidence="3">Z-7115</strain>
    </source>
</reference>
<dbReference type="EMBL" id="JAVKPK010000084">
    <property type="protein sequence ID" value="MDR7667025.1"/>
    <property type="molecule type" value="Genomic_DNA"/>
</dbReference>
<gene>
    <name evidence="2" type="ORF">RG963_14795</name>
</gene>
<evidence type="ECO:0000256" key="1">
    <source>
        <dbReference type="SAM" id="Phobius"/>
    </source>
</evidence>
<keyword evidence="1" id="KW-1133">Transmembrane helix</keyword>
<proteinExistence type="predicted"/>
<dbReference type="RefSeq" id="WP_310577056.1">
    <property type="nucleotide sequence ID" value="NZ_JAVKPK010000084.1"/>
</dbReference>
<organism evidence="2 3">
    <name type="scientific">Methanosarcina baikalica</name>
    <dbReference type="NCBI Taxonomy" id="3073890"/>
    <lineage>
        <taxon>Archaea</taxon>
        <taxon>Methanobacteriati</taxon>
        <taxon>Methanobacteriota</taxon>
        <taxon>Stenosarchaea group</taxon>
        <taxon>Methanomicrobia</taxon>
        <taxon>Methanosarcinales</taxon>
        <taxon>Methanosarcinaceae</taxon>
        <taxon>Methanosarcina</taxon>
    </lineage>
</organism>
<keyword evidence="3" id="KW-1185">Reference proteome</keyword>